<name>A0ABQ4S664_9HYPH</name>
<evidence type="ECO:0000313" key="1">
    <source>
        <dbReference type="EMBL" id="GJD97984.1"/>
    </source>
</evidence>
<reference evidence="1" key="2">
    <citation type="submission" date="2021-08" db="EMBL/GenBank/DDBJ databases">
        <authorList>
            <person name="Tani A."/>
            <person name="Ola A."/>
            <person name="Ogura Y."/>
            <person name="Katsura K."/>
            <person name="Hayashi T."/>
        </authorList>
    </citation>
    <scope>NUCLEOTIDE SEQUENCE</scope>
    <source>
        <strain evidence="1">DSM 19015</strain>
    </source>
</reference>
<dbReference type="SUPFAM" id="SSF88713">
    <property type="entry name" value="Glycoside hydrolase/deacetylase"/>
    <property type="match status" value="1"/>
</dbReference>
<comment type="caution">
    <text evidence="1">The sequence shown here is derived from an EMBL/GenBank/DDBJ whole genome shotgun (WGS) entry which is preliminary data.</text>
</comment>
<proteinExistence type="predicted"/>
<accession>A0ABQ4S664</accession>
<dbReference type="PANTHER" id="PTHR43123:SF4">
    <property type="entry name" value="POLYSACCHARIDE DEACETYLASE"/>
    <property type="match status" value="1"/>
</dbReference>
<gene>
    <name evidence="1" type="ORF">OCOJLMKI_5223</name>
</gene>
<dbReference type="InterPro" id="IPR011330">
    <property type="entry name" value="Glyco_hydro/deAcase_b/a-brl"/>
</dbReference>
<keyword evidence="2" id="KW-1185">Reference proteome</keyword>
<dbReference type="Proteomes" id="UP001055125">
    <property type="component" value="Unassembled WGS sequence"/>
</dbReference>
<evidence type="ECO:0000313" key="2">
    <source>
        <dbReference type="Proteomes" id="UP001055125"/>
    </source>
</evidence>
<dbReference type="Gene3D" id="3.20.20.370">
    <property type="entry name" value="Glycoside hydrolase/deacetylase"/>
    <property type="match status" value="1"/>
</dbReference>
<dbReference type="EMBL" id="BPQP01000138">
    <property type="protein sequence ID" value="GJD97984.1"/>
    <property type="molecule type" value="Genomic_DNA"/>
</dbReference>
<organism evidence="1 2">
    <name type="scientific">Methylobacterium iners</name>
    <dbReference type="NCBI Taxonomy" id="418707"/>
    <lineage>
        <taxon>Bacteria</taxon>
        <taxon>Pseudomonadati</taxon>
        <taxon>Pseudomonadota</taxon>
        <taxon>Alphaproteobacteria</taxon>
        <taxon>Hyphomicrobiales</taxon>
        <taxon>Methylobacteriaceae</taxon>
        <taxon>Methylobacterium</taxon>
    </lineage>
</organism>
<sequence>MLLRLSRSTSGAEKPLEAVDLGAERVCFATRGGSRILSVPYPQELNDIPAIVARKDSPAQFADAIVAAFDEMREQSASAPLVMGIALHPYIVGQPHRLRPLRKALAHIADHRDAIWPTGRHKPGSTLPMSRVDARCRRGSRCRRGYGNRGVIDRATSCLSAPG</sequence>
<protein>
    <submittedName>
        <fullName evidence="1">Uncharacterized protein</fullName>
    </submittedName>
</protein>
<reference evidence="1" key="1">
    <citation type="journal article" date="2021" name="Front. Microbiol.">
        <title>Comprehensive Comparative Genomics and Phenotyping of Methylobacterium Species.</title>
        <authorList>
            <person name="Alessa O."/>
            <person name="Ogura Y."/>
            <person name="Fujitani Y."/>
            <person name="Takami H."/>
            <person name="Hayashi T."/>
            <person name="Sahin N."/>
            <person name="Tani A."/>
        </authorList>
    </citation>
    <scope>NUCLEOTIDE SEQUENCE</scope>
    <source>
        <strain evidence="1">DSM 19015</strain>
    </source>
</reference>
<dbReference type="PANTHER" id="PTHR43123">
    <property type="entry name" value="POLYSACCHARIDE DEACETYLASE-RELATED"/>
    <property type="match status" value="1"/>
</dbReference>